<feature type="transmembrane region" description="Helical" evidence="2">
    <location>
        <begin position="133"/>
        <end position="155"/>
    </location>
</feature>
<gene>
    <name evidence="3" type="ORF">ACFO1V_13910</name>
</gene>
<evidence type="ECO:0000313" key="4">
    <source>
        <dbReference type="Proteomes" id="UP001596042"/>
    </source>
</evidence>
<keyword evidence="2" id="KW-0812">Transmembrane</keyword>
<evidence type="ECO:0000256" key="1">
    <source>
        <dbReference type="SAM" id="MobiDB-lite"/>
    </source>
</evidence>
<reference evidence="4" key="1">
    <citation type="journal article" date="2019" name="Int. J. Syst. Evol. Microbiol.">
        <title>The Global Catalogue of Microorganisms (GCM) 10K type strain sequencing project: providing services to taxonomists for standard genome sequencing and annotation.</title>
        <authorList>
            <consortium name="The Broad Institute Genomics Platform"/>
            <consortium name="The Broad Institute Genome Sequencing Center for Infectious Disease"/>
            <person name="Wu L."/>
            <person name="Ma J."/>
        </authorList>
    </citation>
    <scope>NUCLEOTIDE SEQUENCE [LARGE SCALE GENOMIC DNA]</scope>
    <source>
        <strain evidence="4">CGMCC 1.15731</strain>
    </source>
</reference>
<proteinExistence type="predicted"/>
<sequence>MNNMERAIRNALAKADAYSPAARRRVYEAAWAAQERALEVSTALTDEQKESRRSRLKAAIRVIEQEYTAHSTSRPEPELSTPVEQDPVPGNAQDTAIPSLDAADIRTNARASRRARARDDRPEKATGKQRHSAFFRLGLSVLVLLIAGLIGYSLYNSFSDLSRQPAPGLLTQEMSHAPLKQGEEPDDIQWVTIFTPSNATKMSLKGRATAEIKSDGLHSYVRVQSPGKADSVSFAIGEGILDRIAGKKATFDIIARADDGSDTQMAVECDLAGLGDCGRRRYDVGSAVSDYLFDLDLPQGKRAGRAGSITINSDFNGSGKPVNILGIRVSVSEQ</sequence>
<feature type="compositionally biased region" description="Basic and acidic residues" evidence="1">
    <location>
        <begin position="117"/>
        <end position="126"/>
    </location>
</feature>
<dbReference type="Proteomes" id="UP001596042">
    <property type="component" value="Unassembled WGS sequence"/>
</dbReference>
<dbReference type="EMBL" id="JBHSEL010000124">
    <property type="protein sequence ID" value="MFC4626284.1"/>
    <property type="molecule type" value="Genomic_DNA"/>
</dbReference>
<keyword evidence="4" id="KW-1185">Reference proteome</keyword>
<protein>
    <recommendedName>
        <fullName evidence="5">Biotin transporter BioY</fullName>
    </recommendedName>
</protein>
<organism evidence="3 4">
    <name type="scientific">Daeguia caeni</name>
    <dbReference type="NCBI Taxonomy" id="439612"/>
    <lineage>
        <taxon>Bacteria</taxon>
        <taxon>Pseudomonadati</taxon>
        <taxon>Pseudomonadota</taxon>
        <taxon>Alphaproteobacteria</taxon>
        <taxon>Hyphomicrobiales</taxon>
        <taxon>Brucellaceae</taxon>
        <taxon>Daeguia</taxon>
    </lineage>
</organism>
<accession>A0ABV9HAE2</accession>
<keyword evidence="2" id="KW-0472">Membrane</keyword>
<evidence type="ECO:0000313" key="3">
    <source>
        <dbReference type="EMBL" id="MFC4626284.1"/>
    </source>
</evidence>
<feature type="region of interest" description="Disordered" evidence="1">
    <location>
        <begin position="66"/>
        <end position="129"/>
    </location>
</feature>
<evidence type="ECO:0008006" key="5">
    <source>
        <dbReference type="Google" id="ProtNLM"/>
    </source>
</evidence>
<dbReference type="RefSeq" id="WP_374831254.1">
    <property type="nucleotide sequence ID" value="NZ_JBHEEZ010000007.1"/>
</dbReference>
<evidence type="ECO:0000256" key="2">
    <source>
        <dbReference type="SAM" id="Phobius"/>
    </source>
</evidence>
<keyword evidence="2" id="KW-1133">Transmembrane helix</keyword>
<name>A0ABV9HAE2_9HYPH</name>
<comment type="caution">
    <text evidence="3">The sequence shown here is derived from an EMBL/GenBank/DDBJ whole genome shotgun (WGS) entry which is preliminary data.</text>
</comment>